<sequence length="212" mass="24313">MIFLQHSFISVIILVTFMPLQLLLVIFGSSDAFSFQSYHADQHLIHWLMAHLPWLLVYLLPPIWLFSTIDQLCNFISIMVDVRLSKKLDYTLASYATITIICLLTTFSFGFLPVLLCHPSFDWLSGIAWLVSIITGTIIFFCLTTVFNETWGLLLYLSFLILTVAANRPYLITTGLNQPPLFVLINLGTNLFLLIILFVTLLFIFKHRVAYL</sequence>
<comment type="caution">
    <text evidence="1">The sequence shown here is derived from an EMBL/GenBank/DDBJ whole genome shotgun (WGS) entry which is preliminary data.</text>
</comment>
<accession>A0A7X2J4E4</accession>
<gene>
    <name evidence="1" type="ORF">H0N82_02190</name>
</gene>
<evidence type="ECO:0000313" key="2">
    <source>
        <dbReference type="Proteomes" id="UP000552935"/>
    </source>
</evidence>
<name>A0A7X2J4E4_LACRH</name>
<dbReference type="EMBL" id="JACCKI010000001">
    <property type="protein sequence ID" value="NZA03954.1"/>
    <property type="molecule type" value="Genomic_DNA"/>
</dbReference>
<dbReference type="Proteomes" id="UP000552935">
    <property type="component" value="Unassembled WGS sequence"/>
</dbReference>
<proteinExistence type="predicted"/>
<organism evidence="1 2">
    <name type="scientific">Lacticaseibacillus rhamnosus</name>
    <name type="common">Lactobacillus rhamnosus</name>
    <dbReference type="NCBI Taxonomy" id="47715"/>
    <lineage>
        <taxon>Bacteria</taxon>
        <taxon>Bacillati</taxon>
        <taxon>Bacillota</taxon>
        <taxon>Bacilli</taxon>
        <taxon>Lactobacillales</taxon>
        <taxon>Lactobacillaceae</taxon>
        <taxon>Lacticaseibacillus</taxon>
    </lineage>
</organism>
<protein>
    <submittedName>
        <fullName evidence="1">Uncharacterized protein</fullName>
    </submittedName>
</protein>
<reference evidence="1 2" key="1">
    <citation type="submission" date="2020-07" db="EMBL/GenBank/DDBJ databases">
        <title>Organ Donor 1.</title>
        <authorList>
            <person name="Marsh A.J."/>
            <person name="Azcarate-Peril M.A."/>
        </authorList>
    </citation>
    <scope>NUCLEOTIDE SEQUENCE [LARGE SCALE GENOMIC DNA]</scope>
    <source>
        <strain evidence="1 2">AMC0712</strain>
    </source>
</reference>
<dbReference type="AlphaFoldDB" id="A0A7X2J4E4"/>
<evidence type="ECO:0000313" key="1">
    <source>
        <dbReference type="EMBL" id="NZA03954.1"/>
    </source>
</evidence>